<evidence type="ECO:0000313" key="7">
    <source>
        <dbReference type="Proteomes" id="UP000701702"/>
    </source>
</evidence>
<protein>
    <submittedName>
        <fullName evidence="6">HTH-type transcriptional activator CmpR</fullName>
    </submittedName>
</protein>
<dbReference type="InterPro" id="IPR036390">
    <property type="entry name" value="WH_DNA-bd_sf"/>
</dbReference>
<evidence type="ECO:0000313" key="6">
    <source>
        <dbReference type="EMBL" id="CAG9186044.1"/>
    </source>
</evidence>
<evidence type="ECO:0000256" key="2">
    <source>
        <dbReference type="ARBA" id="ARBA00023015"/>
    </source>
</evidence>
<name>A0ABM8Y078_9BURK</name>
<evidence type="ECO:0000256" key="1">
    <source>
        <dbReference type="ARBA" id="ARBA00009437"/>
    </source>
</evidence>
<reference evidence="6 7" key="1">
    <citation type="submission" date="2021-08" db="EMBL/GenBank/DDBJ databases">
        <authorList>
            <person name="Peeters C."/>
        </authorList>
    </citation>
    <scope>NUCLEOTIDE SEQUENCE [LARGE SCALE GENOMIC DNA]</scope>
    <source>
        <strain evidence="6 7">LMG 23994</strain>
    </source>
</reference>
<organism evidence="6 7">
    <name type="scientific">Cupriavidus pinatubonensis</name>
    <dbReference type="NCBI Taxonomy" id="248026"/>
    <lineage>
        <taxon>Bacteria</taxon>
        <taxon>Pseudomonadati</taxon>
        <taxon>Pseudomonadota</taxon>
        <taxon>Betaproteobacteria</taxon>
        <taxon>Burkholderiales</taxon>
        <taxon>Burkholderiaceae</taxon>
        <taxon>Cupriavidus</taxon>
    </lineage>
</organism>
<keyword evidence="7" id="KW-1185">Reference proteome</keyword>
<dbReference type="InterPro" id="IPR050950">
    <property type="entry name" value="HTH-type_LysR_regulators"/>
</dbReference>
<proteinExistence type="inferred from homology"/>
<dbReference type="Gene3D" id="3.40.190.290">
    <property type="match status" value="1"/>
</dbReference>
<dbReference type="EMBL" id="CAJZAF010000047">
    <property type="protein sequence ID" value="CAG9186044.1"/>
    <property type="molecule type" value="Genomic_DNA"/>
</dbReference>
<dbReference type="Pfam" id="PF03466">
    <property type="entry name" value="LysR_substrate"/>
    <property type="match status" value="1"/>
</dbReference>
<dbReference type="PROSITE" id="PS50931">
    <property type="entry name" value="HTH_LYSR"/>
    <property type="match status" value="1"/>
</dbReference>
<keyword evidence="3" id="KW-0238">DNA-binding</keyword>
<dbReference type="Gene3D" id="1.10.10.10">
    <property type="entry name" value="Winged helix-like DNA-binding domain superfamily/Winged helix DNA-binding domain"/>
    <property type="match status" value="1"/>
</dbReference>
<dbReference type="PANTHER" id="PTHR30419">
    <property type="entry name" value="HTH-TYPE TRANSCRIPTIONAL REGULATOR YBHD"/>
    <property type="match status" value="1"/>
</dbReference>
<dbReference type="SUPFAM" id="SSF46785">
    <property type="entry name" value="Winged helix' DNA-binding domain"/>
    <property type="match status" value="1"/>
</dbReference>
<evidence type="ECO:0000259" key="5">
    <source>
        <dbReference type="PROSITE" id="PS50931"/>
    </source>
</evidence>
<comment type="caution">
    <text evidence="6">The sequence shown here is derived from an EMBL/GenBank/DDBJ whole genome shotgun (WGS) entry which is preliminary data.</text>
</comment>
<dbReference type="Proteomes" id="UP000701702">
    <property type="component" value="Unassembled WGS sequence"/>
</dbReference>
<dbReference type="InterPro" id="IPR000847">
    <property type="entry name" value="LysR_HTH_N"/>
</dbReference>
<evidence type="ECO:0000256" key="3">
    <source>
        <dbReference type="ARBA" id="ARBA00023125"/>
    </source>
</evidence>
<dbReference type="SUPFAM" id="SSF53850">
    <property type="entry name" value="Periplasmic binding protein-like II"/>
    <property type="match status" value="1"/>
</dbReference>
<keyword evidence="4" id="KW-0804">Transcription</keyword>
<dbReference type="Pfam" id="PF00126">
    <property type="entry name" value="HTH_1"/>
    <property type="match status" value="1"/>
</dbReference>
<feature type="domain" description="HTH lysR-type" evidence="5">
    <location>
        <begin position="12"/>
        <end position="62"/>
    </location>
</feature>
<evidence type="ECO:0000256" key="4">
    <source>
        <dbReference type="ARBA" id="ARBA00023163"/>
    </source>
</evidence>
<dbReference type="InterPro" id="IPR005119">
    <property type="entry name" value="LysR_subst-bd"/>
</dbReference>
<comment type="similarity">
    <text evidence="1">Belongs to the LysR transcriptional regulatory family.</text>
</comment>
<sequence>MASPINESRIGYLYEAVRCGTVRAAADYLDVAPSAVSRQIALLEEELGIALVERNKRGVRPTEAGALLIEYFRQQRSHQGDLVAKLQELQGLRRGTIAVVMGEGFASTMVSGPIKQFCEAYPEISITLDLCSTNEVMRRVSEDEADIGLVFNPSSDSRIVSRAGSRQPMHAIVDPTFPLVGKVKSVTLHDLLPYPMALTHPEHGTRRLVDAAMLLDKVRFSPAITTNSVTVLKLFAKSNLGFTLLAPIAIAPELAAGELVALPVDNRLLQSSEAHLVTRAGRQLSPAADRLLNRLKAQIHKYDEYGAESGGQASLATQ</sequence>
<dbReference type="InterPro" id="IPR036388">
    <property type="entry name" value="WH-like_DNA-bd_sf"/>
</dbReference>
<gene>
    <name evidence="6" type="primary">cmpR_7</name>
    <name evidence="6" type="ORF">LMG23994_06024</name>
</gene>
<dbReference type="PANTHER" id="PTHR30419:SF8">
    <property type="entry name" value="NITROGEN ASSIMILATION TRANSCRIPTIONAL ACTIVATOR-RELATED"/>
    <property type="match status" value="1"/>
</dbReference>
<keyword evidence="2" id="KW-0805">Transcription regulation</keyword>
<dbReference type="RefSeq" id="WP_224009373.1">
    <property type="nucleotide sequence ID" value="NZ_CAJZAF010000047.1"/>
</dbReference>
<accession>A0ABM8Y078</accession>